<accession>A0A0M3I2Z4</accession>
<dbReference type="WBParaSite" id="ALUE_0001094301-mRNA-1">
    <property type="protein sequence ID" value="ALUE_0001094301-mRNA-1"/>
    <property type="gene ID" value="ALUE_0001094301"/>
</dbReference>
<proteinExistence type="predicted"/>
<sequence>MFLNCNGAQIGAKCTDEEIERPPNGRCRNEWWHAGSMIRFKRTRAGNLDNQDYEPTSVSDPDLLVNRIKHKQC</sequence>
<organism evidence="1 2">
    <name type="scientific">Ascaris lumbricoides</name>
    <name type="common">Giant roundworm</name>
    <dbReference type="NCBI Taxonomy" id="6252"/>
    <lineage>
        <taxon>Eukaryota</taxon>
        <taxon>Metazoa</taxon>
        <taxon>Ecdysozoa</taxon>
        <taxon>Nematoda</taxon>
        <taxon>Chromadorea</taxon>
        <taxon>Rhabditida</taxon>
        <taxon>Spirurina</taxon>
        <taxon>Ascaridomorpha</taxon>
        <taxon>Ascaridoidea</taxon>
        <taxon>Ascarididae</taxon>
        <taxon>Ascaris</taxon>
    </lineage>
</organism>
<protein>
    <submittedName>
        <fullName evidence="2">Beta/gamma crystallin 'Greek key' domain-containing protein</fullName>
    </submittedName>
</protein>
<name>A0A0M3I2Z4_ASCLU</name>
<evidence type="ECO:0000313" key="2">
    <source>
        <dbReference type="WBParaSite" id="ALUE_0001094301-mRNA-1"/>
    </source>
</evidence>
<reference evidence="2" key="1">
    <citation type="submission" date="2017-02" db="UniProtKB">
        <authorList>
            <consortium name="WormBaseParasite"/>
        </authorList>
    </citation>
    <scope>IDENTIFICATION</scope>
</reference>
<dbReference type="Proteomes" id="UP000036681">
    <property type="component" value="Unplaced"/>
</dbReference>
<dbReference type="AlphaFoldDB" id="A0A0M3I2Z4"/>
<keyword evidence="1" id="KW-1185">Reference proteome</keyword>
<evidence type="ECO:0000313" key="1">
    <source>
        <dbReference type="Proteomes" id="UP000036681"/>
    </source>
</evidence>